<dbReference type="GO" id="GO:0097367">
    <property type="term" value="F:carbohydrate derivative binding"/>
    <property type="evidence" value="ECO:0007669"/>
    <property type="project" value="InterPro"/>
</dbReference>
<dbReference type="InterPro" id="IPR004800">
    <property type="entry name" value="KdsD/KpsF-type"/>
</dbReference>
<dbReference type="Pfam" id="PF01380">
    <property type="entry name" value="SIS"/>
    <property type="match status" value="1"/>
</dbReference>
<dbReference type="InterPro" id="IPR001347">
    <property type="entry name" value="SIS_dom"/>
</dbReference>
<dbReference type="NCBIfam" id="TIGR00393">
    <property type="entry name" value="kpsF"/>
    <property type="match status" value="1"/>
</dbReference>
<dbReference type="GO" id="GO:0019146">
    <property type="term" value="F:arabinose-5-phosphate isomerase activity"/>
    <property type="evidence" value="ECO:0007669"/>
    <property type="project" value="UniProtKB-ARBA"/>
</dbReference>
<evidence type="ECO:0000256" key="1">
    <source>
        <dbReference type="ARBA" id="ARBA00008165"/>
    </source>
</evidence>
<gene>
    <name evidence="10" type="ORF">AWL63_00695</name>
</gene>
<feature type="site" description="Catalytically relevant" evidence="6">
    <location>
        <position position="65"/>
    </location>
</feature>
<protein>
    <submittedName>
        <fullName evidence="10">D-arabinose 5-phosphate</fullName>
    </submittedName>
</protein>
<sequence>MPAIATSGADEPGLLSALRTTRIEMDALRALSEALHVAPLRQSFTAAVSAISGHGGRLIVTGMGKSGLVARKIAATMTSTGTPALFLHPGDASHGDLGTIGHDDIVLAMSWSGETTELGDIIAYCRRFGVKLIVATARPDSTAGRAADICLALPMVQEACPNQLAPTSSTTVQVVLGDALAVALIERRGFTRSDFLTFHPGGRLGAQLVTIVQLMARGEEVPVVRLGATLQDAMIEMSQKRYGCTAVVDEADRLVGAFTDGDLRRSFANKHLGDDIRHHMTQTPIVVAPETLSSDALRILNEKAVSVLFVCEDQRLVGVVHLHDMLRAGVA</sequence>
<dbReference type="STRING" id="1560345.AWL63_00695"/>
<dbReference type="InterPro" id="IPR046342">
    <property type="entry name" value="CBS_dom_sf"/>
</dbReference>
<keyword evidence="3 7" id="KW-0129">CBS domain</keyword>
<feature type="domain" description="CBS" evidence="8">
    <location>
        <begin position="280"/>
        <end position="331"/>
    </location>
</feature>
<name>A0A1B3Z5M7_9SPHN</name>
<evidence type="ECO:0000256" key="5">
    <source>
        <dbReference type="PIRSR" id="PIRSR004692-2"/>
    </source>
</evidence>
<dbReference type="PANTHER" id="PTHR42745">
    <property type="match status" value="1"/>
</dbReference>
<evidence type="ECO:0000256" key="7">
    <source>
        <dbReference type="PROSITE-ProRule" id="PRU00703"/>
    </source>
</evidence>
<dbReference type="KEGG" id="span:AWL63_00695"/>
<dbReference type="InterPro" id="IPR046348">
    <property type="entry name" value="SIS_dom_sf"/>
</dbReference>
<dbReference type="GO" id="GO:0046872">
    <property type="term" value="F:metal ion binding"/>
    <property type="evidence" value="ECO:0007669"/>
    <property type="project" value="UniProtKB-KW"/>
</dbReference>
<evidence type="ECO:0000256" key="2">
    <source>
        <dbReference type="ARBA" id="ARBA00022737"/>
    </source>
</evidence>
<dbReference type="CDD" id="cd04604">
    <property type="entry name" value="CBS_pair_SIS_assoc"/>
    <property type="match status" value="1"/>
</dbReference>
<comment type="similarity">
    <text evidence="1 4">Belongs to the SIS family. GutQ/KpsF subfamily.</text>
</comment>
<accession>A0A1B3Z5M7</accession>
<feature type="site" description="Catalytically relevant" evidence="6">
    <location>
        <position position="199"/>
    </location>
</feature>
<reference evidence="10 11" key="1">
    <citation type="submission" date="2016-01" db="EMBL/GenBank/DDBJ databases">
        <title>Complete genome and mega plasmid sequence of Sphingomonas panacis DCY99 elicits systemic resistance in rice to Xanthomonas oryzae.</title>
        <authorList>
            <person name="Kim Y.J."/>
            <person name="Yang D.C."/>
            <person name="Sing P."/>
        </authorList>
    </citation>
    <scope>NUCLEOTIDE SEQUENCE [LARGE SCALE GENOMIC DNA]</scope>
    <source>
        <strain evidence="10 11">DCY99</strain>
    </source>
</reference>
<evidence type="ECO:0000313" key="10">
    <source>
        <dbReference type="EMBL" id="AOH82716.1"/>
    </source>
</evidence>
<dbReference type="GO" id="GO:0005975">
    <property type="term" value="P:carbohydrate metabolic process"/>
    <property type="evidence" value="ECO:0007669"/>
    <property type="project" value="InterPro"/>
</dbReference>
<feature type="domain" description="CBS" evidence="8">
    <location>
        <begin position="215"/>
        <end position="276"/>
    </location>
</feature>
<dbReference type="InterPro" id="IPR050986">
    <property type="entry name" value="GutQ/KpsF_isomerases"/>
</dbReference>
<dbReference type="InterPro" id="IPR000644">
    <property type="entry name" value="CBS_dom"/>
</dbReference>
<dbReference type="RefSeq" id="WP_069203300.1">
    <property type="nucleotide sequence ID" value="NZ_CP014168.1"/>
</dbReference>
<evidence type="ECO:0000259" key="8">
    <source>
        <dbReference type="PROSITE" id="PS51371"/>
    </source>
</evidence>
<dbReference type="SUPFAM" id="SSF53697">
    <property type="entry name" value="SIS domain"/>
    <property type="match status" value="1"/>
</dbReference>
<organism evidence="10 11">
    <name type="scientific">Sphingomonas panacis</name>
    <dbReference type="NCBI Taxonomy" id="1560345"/>
    <lineage>
        <taxon>Bacteria</taxon>
        <taxon>Pseudomonadati</taxon>
        <taxon>Pseudomonadota</taxon>
        <taxon>Alphaproteobacteria</taxon>
        <taxon>Sphingomonadales</taxon>
        <taxon>Sphingomonadaceae</taxon>
        <taxon>Sphingomonas</taxon>
    </lineage>
</organism>
<keyword evidence="5" id="KW-0862">Zinc</keyword>
<keyword evidence="2" id="KW-0677">Repeat</keyword>
<dbReference type="InterPro" id="IPR035474">
    <property type="entry name" value="SIS_Kpsf"/>
</dbReference>
<feature type="site" description="Catalytically relevant" evidence="6">
    <location>
        <position position="117"/>
    </location>
</feature>
<evidence type="ECO:0000256" key="6">
    <source>
        <dbReference type="PIRSR" id="PIRSR004692-3"/>
    </source>
</evidence>
<evidence type="ECO:0000259" key="9">
    <source>
        <dbReference type="PROSITE" id="PS51464"/>
    </source>
</evidence>
<dbReference type="Pfam" id="PF00571">
    <property type="entry name" value="CBS"/>
    <property type="match status" value="2"/>
</dbReference>
<evidence type="ECO:0000256" key="4">
    <source>
        <dbReference type="PIRNR" id="PIRNR004692"/>
    </source>
</evidence>
<evidence type="ECO:0000313" key="11">
    <source>
        <dbReference type="Proteomes" id="UP000094256"/>
    </source>
</evidence>
<dbReference type="Gene3D" id="3.40.50.10490">
    <property type="entry name" value="Glucose-6-phosphate isomerase like protein, domain 1"/>
    <property type="match status" value="1"/>
</dbReference>
<feature type="site" description="Catalytically relevant" evidence="6">
    <location>
        <position position="158"/>
    </location>
</feature>
<proteinExistence type="inferred from homology"/>
<dbReference type="Proteomes" id="UP000094256">
    <property type="component" value="Chromosome"/>
</dbReference>
<dbReference type="SMART" id="SM00116">
    <property type="entry name" value="CBS"/>
    <property type="match status" value="2"/>
</dbReference>
<dbReference type="PROSITE" id="PS51371">
    <property type="entry name" value="CBS"/>
    <property type="match status" value="2"/>
</dbReference>
<dbReference type="OrthoDB" id="9762536at2"/>
<dbReference type="PROSITE" id="PS51464">
    <property type="entry name" value="SIS"/>
    <property type="match status" value="1"/>
</dbReference>
<keyword evidence="5" id="KW-0479">Metal-binding</keyword>
<evidence type="ECO:0000256" key="3">
    <source>
        <dbReference type="ARBA" id="ARBA00023122"/>
    </source>
</evidence>
<dbReference type="PANTHER" id="PTHR42745:SF1">
    <property type="entry name" value="ARABINOSE 5-PHOSPHATE ISOMERASE KDSD"/>
    <property type="match status" value="1"/>
</dbReference>
<dbReference type="GO" id="GO:1901135">
    <property type="term" value="P:carbohydrate derivative metabolic process"/>
    <property type="evidence" value="ECO:0007669"/>
    <property type="project" value="InterPro"/>
</dbReference>
<keyword evidence="11" id="KW-1185">Reference proteome</keyword>
<dbReference type="FunFam" id="3.40.50.10490:FF:000011">
    <property type="entry name" value="Arabinose 5-phosphate isomerase"/>
    <property type="match status" value="1"/>
</dbReference>
<dbReference type="AlphaFoldDB" id="A0A1B3Z5M7"/>
<feature type="binding site" evidence="5">
    <location>
        <position position="88"/>
    </location>
    <ligand>
        <name>Zn(2+)</name>
        <dbReference type="ChEBI" id="CHEBI:29105"/>
    </ligand>
</feature>
<dbReference type="PIRSF" id="PIRSF004692">
    <property type="entry name" value="KdsD_KpsF"/>
    <property type="match status" value="1"/>
</dbReference>
<feature type="domain" description="SIS" evidence="9">
    <location>
        <begin position="47"/>
        <end position="190"/>
    </location>
</feature>
<dbReference type="CDD" id="cd05014">
    <property type="entry name" value="SIS_Kpsf"/>
    <property type="match status" value="1"/>
</dbReference>
<dbReference type="EMBL" id="CP014168">
    <property type="protein sequence ID" value="AOH82716.1"/>
    <property type="molecule type" value="Genomic_DNA"/>
</dbReference>
<dbReference type="Gene3D" id="3.10.580.10">
    <property type="entry name" value="CBS-domain"/>
    <property type="match status" value="1"/>
</dbReference>